<sequence>MREVELIFELTLALAMQTVSGADVAKPRRISEELYYLDPYQRGAYSCDRQVAKQQGRIFRRRFEKRIEALKQKEASVLGSDPGFDVVPLKQCTPSDVVRSTKFVKALNQFDVDLGSLEAKSRQPDPASTLDR</sequence>
<organism evidence="1 2">
    <name type="scientific">Sphingobium yanoikuyae</name>
    <name type="common">Sphingomonas yanoikuyae</name>
    <dbReference type="NCBI Taxonomy" id="13690"/>
    <lineage>
        <taxon>Bacteria</taxon>
        <taxon>Pseudomonadati</taxon>
        <taxon>Pseudomonadota</taxon>
        <taxon>Alphaproteobacteria</taxon>
        <taxon>Sphingomonadales</taxon>
        <taxon>Sphingomonadaceae</taxon>
        <taxon>Sphingobium</taxon>
    </lineage>
</organism>
<dbReference type="Proteomes" id="UP000515377">
    <property type="component" value="Plasmid unnamed2"/>
</dbReference>
<dbReference type="EMBL" id="CP060126">
    <property type="protein sequence ID" value="QNG49730.1"/>
    <property type="molecule type" value="Genomic_DNA"/>
</dbReference>
<accession>A0A9X7UGI0</accession>
<dbReference type="AlphaFoldDB" id="A0A9X7UGI0"/>
<evidence type="ECO:0000313" key="1">
    <source>
        <dbReference type="EMBL" id="QNG49730.1"/>
    </source>
</evidence>
<protein>
    <submittedName>
        <fullName evidence="1">Uncharacterized protein</fullName>
    </submittedName>
</protein>
<keyword evidence="1" id="KW-0614">Plasmid</keyword>
<proteinExistence type="predicted"/>
<gene>
    <name evidence="1" type="ORF">H3V42_33410</name>
</gene>
<evidence type="ECO:0000313" key="2">
    <source>
        <dbReference type="Proteomes" id="UP000515377"/>
    </source>
</evidence>
<reference evidence="1 2" key="1">
    <citation type="submission" date="2020-07" db="EMBL/GenBank/DDBJ databases">
        <title>Whole genome sequence of Sphingobium yanoikuyae A3.</title>
        <authorList>
            <person name="Han S.-S."/>
        </authorList>
    </citation>
    <scope>NUCLEOTIDE SEQUENCE [LARGE SCALE GENOMIC DNA]</scope>
    <source>
        <strain evidence="1 2">A3</strain>
        <plasmid evidence="1 2">unnamed2</plasmid>
    </source>
</reference>
<name>A0A9X7UGI0_SPHYA</name>
<geneLocation type="plasmid" evidence="1 2">
    <name>unnamed2</name>
</geneLocation>